<dbReference type="GO" id="GO:0005829">
    <property type="term" value="C:cytosol"/>
    <property type="evidence" value="ECO:0007669"/>
    <property type="project" value="TreeGrafter"/>
</dbReference>
<keyword evidence="11 13" id="KW-0460">Magnesium</keyword>
<feature type="binding site" evidence="14">
    <location>
        <position position="449"/>
    </location>
    <ligand>
        <name>ATP</name>
        <dbReference type="ChEBI" id="CHEBI:30616"/>
    </ligand>
</feature>
<dbReference type="Pfam" id="PF03917">
    <property type="entry name" value="GSH_synth_ATP"/>
    <property type="match status" value="1"/>
</dbReference>
<feature type="binding site" evidence="14">
    <location>
        <position position="127"/>
    </location>
    <ligand>
        <name>substrate</name>
    </ligand>
</feature>
<evidence type="ECO:0000256" key="7">
    <source>
        <dbReference type="ARBA" id="ARBA00022684"/>
    </source>
</evidence>
<comment type="pathway">
    <text evidence="1 13">Sulfur metabolism; glutathione biosynthesis; glutathione from L-cysteine and L-glutamate: step 2/2.</text>
</comment>
<evidence type="ECO:0000313" key="17">
    <source>
        <dbReference type="EMBL" id="CAH1404495.1"/>
    </source>
</evidence>
<evidence type="ECO:0000256" key="9">
    <source>
        <dbReference type="ARBA" id="ARBA00022741"/>
    </source>
</evidence>
<dbReference type="InterPro" id="IPR037013">
    <property type="entry name" value="GSH-S_sub-bd_sf"/>
</dbReference>
<feature type="binding site" evidence="14">
    <location>
        <position position="447"/>
    </location>
    <ligand>
        <name>substrate</name>
    </ligand>
</feature>
<dbReference type="GO" id="GO:0000287">
    <property type="term" value="F:magnesium ion binding"/>
    <property type="evidence" value="ECO:0007669"/>
    <property type="project" value="UniProtKB-UniRule"/>
</dbReference>
<dbReference type="InterPro" id="IPR014049">
    <property type="entry name" value="Glutathione_synthase_N_euk"/>
</dbReference>
<dbReference type="PANTHER" id="PTHR11130:SF0">
    <property type="entry name" value="GLUTATHIONE SYNTHETASE"/>
    <property type="match status" value="1"/>
</dbReference>
<evidence type="ECO:0000313" key="18">
    <source>
        <dbReference type="Proteomes" id="UP001152798"/>
    </source>
</evidence>
<evidence type="ECO:0000256" key="5">
    <source>
        <dbReference type="ARBA" id="ARBA00020821"/>
    </source>
</evidence>
<protein>
    <recommendedName>
        <fullName evidence="5 13">Glutathione synthetase</fullName>
        <shortName evidence="13">GSH-S</shortName>
        <ecNumber evidence="4 13">6.3.2.3</ecNumber>
    </recommendedName>
</protein>
<keyword evidence="10 13" id="KW-0067">ATP-binding</keyword>
<gene>
    <name evidence="17" type="ORF">NEZAVI_LOCUS12896</name>
</gene>
<dbReference type="InterPro" id="IPR014709">
    <property type="entry name" value="Glutathione_synthase_C_euk"/>
</dbReference>
<dbReference type="Gene3D" id="3.30.470.20">
    <property type="entry name" value="ATP-grasp fold, B domain"/>
    <property type="match status" value="1"/>
</dbReference>
<feature type="binding site" evidence="15">
    <location>
        <position position="367"/>
    </location>
    <ligand>
        <name>Mg(2+)</name>
        <dbReference type="ChEBI" id="CHEBI:18420"/>
    </ligand>
</feature>
<dbReference type="FunFam" id="3.40.50.1760:FF:000001">
    <property type="entry name" value="Glutathione synthetase"/>
    <property type="match status" value="1"/>
</dbReference>
<dbReference type="Gene3D" id="1.10.1080.10">
    <property type="entry name" value="Glutathione Synthetase, Chain A, domain 3"/>
    <property type="match status" value="1"/>
</dbReference>
<dbReference type="Proteomes" id="UP001152798">
    <property type="component" value="Chromosome 6"/>
</dbReference>
<dbReference type="InterPro" id="IPR016185">
    <property type="entry name" value="PreATP-grasp_dom_sf"/>
</dbReference>
<accession>A0A9P0HM93</accession>
<dbReference type="EC" id="6.3.2.3" evidence="4 13"/>
<dbReference type="OrthoDB" id="2020073at2759"/>
<dbReference type="EMBL" id="OV725082">
    <property type="protein sequence ID" value="CAH1404495.1"/>
    <property type="molecule type" value="Genomic_DNA"/>
</dbReference>
<name>A0A9P0HM93_NEZVI</name>
<dbReference type="SUPFAM" id="SSF52440">
    <property type="entry name" value="PreATP-grasp domain"/>
    <property type="match status" value="1"/>
</dbReference>
<evidence type="ECO:0000256" key="13">
    <source>
        <dbReference type="PIRNR" id="PIRNR001558"/>
    </source>
</evidence>
<dbReference type="PIRSF" id="PIRSF001558">
    <property type="entry name" value="GSHase"/>
    <property type="match status" value="1"/>
</dbReference>
<evidence type="ECO:0000256" key="12">
    <source>
        <dbReference type="ARBA" id="ARBA00048871"/>
    </source>
</evidence>
<evidence type="ECO:0000256" key="6">
    <source>
        <dbReference type="ARBA" id="ARBA00022598"/>
    </source>
</evidence>
<comment type="cofactor">
    <cofactor evidence="13 15">
        <name>Mg(2+)</name>
        <dbReference type="ChEBI" id="CHEBI:18420"/>
    </cofactor>
    <text evidence="13 15">Binds 1 Mg(2+) ion per subunit.</text>
</comment>
<keyword evidence="8 13" id="KW-0479">Metal-binding</keyword>
<dbReference type="FunFam" id="3.30.1490.50:FF:000002">
    <property type="entry name" value="Glutathione synthetase"/>
    <property type="match status" value="1"/>
</dbReference>
<keyword evidence="6 13" id="KW-0436">Ligase</keyword>
<evidence type="ECO:0000256" key="4">
    <source>
        <dbReference type="ARBA" id="ARBA00012214"/>
    </source>
</evidence>
<comment type="subunit">
    <text evidence="3">Homodimer.</text>
</comment>
<proteinExistence type="inferred from homology"/>
<feature type="binding site" evidence="14">
    <location>
        <position position="218"/>
    </location>
    <ligand>
        <name>substrate</name>
    </ligand>
</feature>
<dbReference type="InterPro" id="IPR005615">
    <property type="entry name" value="Glutathione_synthase"/>
</dbReference>
<evidence type="ECO:0000256" key="10">
    <source>
        <dbReference type="ARBA" id="ARBA00022840"/>
    </source>
</evidence>
<reference evidence="17" key="1">
    <citation type="submission" date="2022-01" db="EMBL/GenBank/DDBJ databases">
        <authorList>
            <person name="King R."/>
        </authorList>
    </citation>
    <scope>NUCLEOTIDE SEQUENCE</scope>
</reference>
<comment type="similarity">
    <text evidence="2 13">Belongs to the eukaryotic GSH synthase family.</text>
</comment>
<dbReference type="Gene3D" id="3.40.50.1760">
    <property type="entry name" value="Glutathione synthase, substrate-binding domain superfamily, eukaryotic"/>
    <property type="match status" value="1"/>
</dbReference>
<dbReference type="GO" id="GO:0043295">
    <property type="term" value="F:glutathione binding"/>
    <property type="evidence" value="ECO:0007669"/>
    <property type="project" value="UniProtKB-UniRule"/>
</dbReference>
<organism evidence="17 18">
    <name type="scientific">Nezara viridula</name>
    <name type="common">Southern green stink bug</name>
    <name type="synonym">Cimex viridulus</name>
    <dbReference type="NCBI Taxonomy" id="85310"/>
    <lineage>
        <taxon>Eukaryota</taxon>
        <taxon>Metazoa</taxon>
        <taxon>Ecdysozoa</taxon>
        <taxon>Arthropoda</taxon>
        <taxon>Hexapoda</taxon>
        <taxon>Insecta</taxon>
        <taxon>Pterygota</taxon>
        <taxon>Neoptera</taxon>
        <taxon>Paraneoptera</taxon>
        <taxon>Hemiptera</taxon>
        <taxon>Heteroptera</taxon>
        <taxon>Panheteroptera</taxon>
        <taxon>Pentatomomorpha</taxon>
        <taxon>Pentatomoidea</taxon>
        <taxon>Pentatomidae</taxon>
        <taxon>Pentatominae</taxon>
        <taxon>Nezara</taxon>
    </lineage>
</organism>
<feature type="binding site" evidence="15">
    <location>
        <position position="144"/>
    </location>
    <ligand>
        <name>Mg(2+)</name>
        <dbReference type="ChEBI" id="CHEBI:18420"/>
    </ligand>
</feature>
<sequence>MNYSELMDKVEGFDENELNNFVSKVKDWALMHGIGMRSKNNFDENSLVVAPFTLFPSPIAKDCFNRAIRAQTLLNKLLHRLAYDPQFLDYALASVLEHDEFTRKLYEIYTEIRKTEPAQRISCGLFRCDYFLHSDGSLKQVEMNTISSSMSGLIHSLGYAHRYVIKQLGMDQHLNHIPVNLALSQLCQGLIEAWKLYSVKRAVIMFVVEDVTYNICDQRFMEFETQNLNSDVRIIRRSFNQLLEQAKLGENMELLVGKDEVAVIYYRWGYDPSHHTDETWSLRLMMEKSKAIKCPSIQYHLVGAKKVQQVLCFPGILEKYISNKEEVEMIRDLFVDIYPLDESPEGEEGYKLAMTQFNRFVLKPQREGGGNNIYGDDIPKHLRSISRKDAAAFILMGLIEPVPCKNILVKQDYVGKGDVVSELGIYGIIVGNENEIFVNEEAGHMLRSKLVSSREGGVAAGDGLLDSPYIV</sequence>
<comment type="catalytic activity">
    <reaction evidence="12">
        <text>gamma-L-glutamyl-L-cysteine + glycine + ATP = glutathione + ADP + phosphate + H(+)</text>
        <dbReference type="Rhea" id="RHEA:13557"/>
        <dbReference type="ChEBI" id="CHEBI:15378"/>
        <dbReference type="ChEBI" id="CHEBI:30616"/>
        <dbReference type="ChEBI" id="CHEBI:43474"/>
        <dbReference type="ChEBI" id="CHEBI:57305"/>
        <dbReference type="ChEBI" id="CHEBI:57925"/>
        <dbReference type="ChEBI" id="CHEBI:58173"/>
        <dbReference type="ChEBI" id="CHEBI:456216"/>
        <dbReference type="EC" id="6.3.2.3"/>
    </reaction>
    <physiologicalReaction direction="left-to-right" evidence="12">
        <dbReference type="Rhea" id="RHEA:13558"/>
    </physiologicalReaction>
</comment>
<feature type="binding site" evidence="14">
    <location>
        <position position="374"/>
    </location>
    <ligand>
        <name>ATP</name>
        <dbReference type="ChEBI" id="CHEBI:30616"/>
    </ligand>
</feature>
<evidence type="ECO:0000256" key="11">
    <source>
        <dbReference type="ARBA" id="ARBA00022842"/>
    </source>
</evidence>
<keyword evidence="9 13" id="KW-0547">Nucleotide-binding</keyword>
<feature type="binding site" evidence="14">
    <location>
        <position position="305"/>
    </location>
    <ligand>
        <name>ATP</name>
        <dbReference type="ChEBI" id="CHEBI:30616"/>
    </ligand>
</feature>
<feature type="binding site" evidence="14">
    <location>
        <position position="455"/>
    </location>
    <ligand>
        <name>ATP</name>
        <dbReference type="ChEBI" id="CHEBI:30616"/>
    </ligand>
</feature>
<dbReference type="AlphaFoldDB" id="A0A9P0HM93"/>
<feature type="binding site" evidence="14">
    <location>
        <position position="142"/>
    </location>
    <ligand>
        <name>ATP</name>
        <dbReference type="ChEBI" id="CHEBI:30616"/>
    </ligand>
</feature>
<feature type="binding site" evidence="15">
    <location>
        <position position="142"/>
    </location>
    <ligand>
        <name>Mg(2+)</name>
        <dbReference type="ChEBI" id="CHEBI:18420"/>
    </ligand>
</feature>
<keyword evidence="18" id="KW-1185">Reference proteome</keyword>
<feature type="domain" description="Glutathione synthase substrate-binding" evidence="16">
    <location>
        <begin position="202"/>
        <end position="302"/>
    </location>
</feature>
<dbReference type="InterPro" id="IPR014042">
    <property type="entry name" value="Glutathione_synthase_a-hlx"/>
</dbReference>
<dbReference type="PANTHER" id="PTHR11130">
    <property type="entry name" value="GLUTATHIONE SYNTHETASE"/>
    <property type="match status" value="1"/>
</dbReference>
<feature type="binding site" evidence="14">
    <location>
        <position position="422"/>
    </location>
    <ligand>
        <name>ATP</name>
        <dbReference type="ChEBI" id="CHEBI:30616"/>
    </ligand>
</feature>
<evidence type="ECO:0000259" key="16">
    <source>
        <dbReference type="Pfam" id="PF03199"/>
    </source>
</evidence>
<evidence type="ECO:0000256" key="2">
    <source>
        <dbReference type="ARBA" id="ARBA00010385"/>
    </source>
</evidence>
<evidence type="ECO:0000256" key="14">
    <source>
        <dbReference type="PIRSR" id="PIRSR001558-1"/>
    </source>
</evidence>
<dbReference type="Gene3D" id="3.30.1490.50">
    <property type="match status" value="1"/>
</dbReference>
<evidence type="ECO:0000256" key="15">
    <source>
        <dbReference type="PIRSR" id="PIRSR001558-2"/>
    </source>
</evidence>
<evidence type="ECO:0000256" key="1">
    <source>
        <dbReference type="ARBA" id="ARBA00004965"/>
    </source>
</evidence>
<dbReference type="InterPro" id="IPR004887">
    <property type="entry name" value="GSH_synth_subst-bd"/>
</dbReference>
<dbReference type="GO" id="GO:0004363">
    <property type="term" value="F:glutathione synthase activity"/>
    <property type="evidence" value="ECO:0007669"/>
    <property type="project" value="UniProtKB-UniRule"/>
</dbReference>
<feature type="binding site" evidence="14">
    <location>
        <begin position="396"/>
        <end position="399"/>
    </location>
    <ligand>
        <name>ATP</name>
        <dbReference type="ChEBI" id="CHEBI:30616"/>
    </ligand>
</feature>
<dbReference type="Gene3D" id="3.30.1490.80">
    <property type="match status" value="1"/>
</dbReference>
<dbReference type="Pfam" id="PF03199">
    <property type="entry name" value="GSH_synthase"/>
    <property type="match status" value="1"/>
</dbReference>
<evidence type="ECO:0000256" key="8">
    <source>
        <dbReference type="ARBA" id="ARBA00022723"/>
    </source>
</evidence>
<dbReference type="NCBIfam" id="TIGR01986">
    <property type="entry name" value="glut_syn_euk"/>
    <property type="match status" value="1"/>
</dbReference>
<evidence type="ECO:0000256" key="3">
    <source>
        <dbReference type="ARBA" id="ARBA00011738"/>
    </source>
</evidence>
<keyword evidence="7 13" id="KW-0317">Glutathione biosynthesis</keyword>
<dbReference type="SUPFAM" id="SSF56059">
    <property type="entry name" value="Glutathione synthetase ATP-binding domain-like"/>
    <property type="match status" value="1"/>
</dbReference>
<feature type="binding site" evidence="14">
    <location>
        <begin position="363"/>
        <end position="372"/>
    </location>
    <ligand>
        <name>ATP</name>
        <dbReference type="ChEBI" id="CHEBI:30616"/>
    </ligand>
</feature>
<dbReference type="GO" id="GO:0005524">
    <property type="term" value="F:ATP binding"/>
    <property type="evidence" value="ECO:0007669"/>
    <property type="project" value="UniProtKB-UniRule"/>
</dbReference>